<organism evidence="2 3">
    <name type="scientific">Araneus ventricosus</name>
    <name type="common">Orbweaver spider</name>
    <name type="synonym">Epeira ventricosa</name>
    <dbReference type="NCBI Taxonomy" id="182803"/>
    <lineage>
        <taxon>Eukaryota</taxon>
        <taxon>Metazoa</taxon>
        <taxon>Ecdysozoa</taxon>
        <taxon>Arthropoda</taxon>
        <taxon>Chelicerata</taxon>
        <taxon>Arachnida</taxon>
        <taxon>Araneae</taxon>
        <taxon>Araneomorphae</taxon>
        <taxon>Entelegynae</taxon>
        <taxon>Araneoidea</taxon>
        <taxon>Araneidae</taxon>
        <taxon>Araneus</taxon>
    </lineage>
</organism>
<sequence length="152" mass="16698">MCRRVTSDSLVQSEPSKLTMVLCSSTECLYAGRQEVHSTGQVKKWDKSFFSSEDGHFCTIKGQSVNILFSSMRSILKESSEVSLLAVLETTMLVIYIRTQLRAILCSIAAEGGDGALEKNGTTPFSQQALSFCCVPPFILKWKKKGGFLSKG</sequence>
<evidence type="ECO:0000313" key="3">
    <source>
        <dbReference type="Proteomes" id="UP000499080"/>
    </source>
</evidence>
<dbReference type="EMBL" id="BGPR01025261">
    <property type="protein sequence ID" value="GBN94021.1"/>
    <property type="molecule type" value="Genomic_DNA"/>
</dbReference>
<reference evidence="2 3" key="1">
    <citation type="journal article" date="2019" name="Sci. Rep.">
        <title>Orb-weaving spider Araneus ventricosus genome elucidates the spidroin gene catalogue.</title>
        <authorList>
            <person name="Kono N."/>
            <person name="Nakamura H."/>
            <person name="Ohtoshi R."/>
            <person name="Moran D.A.P."/>
            <person name="Shinohara A."/>
            <person name="Yoshida Y."/>
            <person name="Fujiwara M."/>
            <person name="Mori M."/>
            <person name="Tomita M."/>
            <person name="Arakawa K."/>
        </authorList>
    </citation>
    <scope>NUCLEOTIDE SEQUENCE [LARGE SCALE GENOMIC DNA]</scope>
</reference>
<protein>
    <submittedName>
        <fullName evidence="2">Uncharacterized protein</fullName>
    </submittedName>
</protein>
<dbReference type="Proteomes" id="UP000499080">
    <property type="component" value="Unassembled WGS sequence"/>
</dbReference>
<dbReference type="EMBL" id="BGPR01025248">
    <property type="protein sequence ID" value="GBN93993.1"/>
    <property type="molecule type" value="Genomic_DNA"/>
</dbReference>
<evidence type="ECO:0000313" key="2">
    <source>
        <dbReference type="EMBL" id="GBN94021.1"/>
    </source>
</evidence>
<gene>
    <name evidence="1" type="ORF">AVEN_196231_1</name>
    <name evidence="2" type="ORF">AVEN_74509_1</name>
</gene>
<proteinExistence type="predicted"/>
<name>A0A4Y2T1C6_ARAVE</name>
<accession>A0A4Y2T1C6</accession>
<evidence type="ECO:0000313" key="1">
    <source>
        <dbReference type="EMBL" id="GBN93993.1"/>
    </source>
</evidence>
<dbReference type="AlphaFoldDB" id="A0A4Y2T1C6"/>
<comment type="caution">
    <text evidence="2">The sequence shown here is derived from an EMBL/GenBank/DDBJ whole genome shotgun (WGS) entry which is preliminary data.</text>
</comment>
<keyword evidence="3" id="KW-1185">Reference proteome</keyword>